<organism evidence="1 2">
    <name type="scientific">Dendrothele bispora (strain CBS 962.96)</name>
    <dbReference type="NCBI Taxonomy" id="1314807"/>
    <lineage>
        <taxon>Eukaryota</taxon>
        <taxon>Fungi</taxon>
        <taxon>Dikarya</taxon>
        <taxon>Basidiomycota</taxon>
        <taxon>Agaricomycotina</taxon>
        <taxon>Agaricomycetes</taxon>
        <taxon>Agaricomycetidae</taxon>
        <taxon>Agaricales</taxon>
        <taxon>Agaricales incertae sedis</taxon>
        <taxon>Dendrothele</taxon>
    </lineage>
</organism>
<evidence type="ECO:0000313" key="1">
    <source>
        <dbReference type="EMBL" id="THU99048.1"/>
    </source>
</evidence>
<accession>A0A4S8MAR7</accession>
<gene>
    <name evidence="1" type="ORF">K435DRAFT_659686</name>
</gene>
<sequence>ICAVEIQDAREKGDTTRSLFWTDVLKSLVRLTVDGMSDDETDEAGQEQIKVVKSPEFRHPDFSALFKRVDETPQNAPGLFPKSGRKRLRRVYSGETTARRPPENLPLAYYNPRYLEQLERKLTPHYSVPIAKQDKIPIPR</sequence>
<dbReference type="AlphaFoldDB" id="A0A4S8MAR7"/>
<feature type="non-terminal residue" evidence="1">
    <location>
        <position position="1"/>
    </location>
</feature>
<dbReference type="EMBL" id="ML179125">
    <property type="protein sequence ID" value="THU99048.1"/>
    <property type="molecule type" value="Genomic_DNA"/>
</dbReference>
<proteinExistence type="predicted"/>
<dbReference type="Proteomes" id="UP000297245">
    <property type="component" value="Unassembled WGS sequence"/>
</dbReference>
<evidence type="ECO:0000313" key="2">
    <source>
        <dbReference type="Proteomes" id="UP000297245"/>
    </source>
</evidence>
<name>A0A4S8MAR7_DENBC</name>
<keyword evidence="2" id="KW-1185">Reference proteome</keyword>
<reference evidence="1 2" key="1">
    <citation type="journal article" date="2019" name="Nat. Ecol. Evol.">
        <title>Megaphylogeny resolves global patterns of mushroom evolution.</title>
        <authorList>
            <person name="Varga T."/>
            <person name="Krizsan K."/>
            <person name="Foldi C."/>
            <person name="Dima B."/>
            <person name="Sanchez-Garcia M."/>
            <person name="Sanchez-Ramirez S."/>
            <person name="Szollosi G.J."/>
            <person name="Szarkandi J.G."/>
            <person name="Papp V."/>
            <person name="Albert L."/>
            <person name="Andreopoulos W."/>
            <person name="Angelini C."/>
            <person name="Antonin V."/>
            <person name="Barry K.W."/>
            <person name="Bougher N.L."/>
            <person name="Buchanan P."/>
            <person name="Buyck B."/>
            <person name="Bense V."/>
            <person name="Catcheside P."/>
            <person name="Chovatia M."/>
            <person name="Cooper J."/>
            <person name="Damon W."/>
            <person name="Desjardin D."/>
            <person name="Finy P."/>
            <person name="Geml J."/>
            <person name="Haridas S."/>
            <person name="Hughes K."/>
            <person name="Justo A."/>
            <person name="Karasinski D."/>
            <person name="Kautmanova I."/>
            <person name="Kiss B."/>
            <person name="Kocsube S."/>
            <person name="Kotiranta H."/>
            <person name="LaButti K.M."/>
            <person name="Lechner B.E."/>
            <person name="Liimatainen K."/>
            <person name="Lipzen A."/>
            <person name="Lukacs Z."/>
            <person name="Mihaltcheva S."/>
            <person name="Morgado L.N."/>
            <person name="Niskanen T."/>
            <person name="Noordeloos M.E."/>
            <person name="Ohm R.A."/>
            <person name="Ortiz-Santana B."/>
            <person name="Ovrebo C."/>
            <person name="Racz N."/>
            <person name="Riley R."/>
            <person name="Savchenko A."/>
            <person name="Shiryaev A."/>
            <person name="Soop K."/>
            <person name="Spirin V."/>
            <person name="Szebenyi C."/>
            <person name="Tomsovsky M."/>
            <person name="Tulloss R.E."/>
            <person name="Uehling J."/>
            <person name="Grigoriev I.V."/>
            <person name="Vagvolgyi C."/>
            <person name="Papp T."/>
            <person name="Martin F.M."/>
            <person name="Miettinen O."/>
            <person name="Hibbett D.S."/>
            <person name="Nagy L.G."/>
        </authorList>
    </citation>
    <scope>NUCLEOTIDE SEQUENCE [LARGE SCALE GENOMIC DNA]</scope>
    <source>
        <strain evidence="1 2">CBS 962.96</strain>
    </source>
</reference>
<protein>
    <submittedName>
        <fullName evidence="1">Uncharacterized protein</fullName>
    </submittedName>
</protein>
<dbReference type="OrthoDB" id="2874374at2759"/>